<evidence type="ECO:0000259" key="3">
    <source>
        <dbReference type="PROSITE" id="PS51146"/>
    </source>
</evidence>
<evidence type="ECO:0000313" key="5">
    <source>
        <dbReference type="EMBL" id="HGT98566.1"/>
    </source>
</evidence>
<dbReference type="InterPro" id="IPR027417">
    <property type="entry name" value="P-loop_NTPase"/>
</dbReference>
<proteinExistence type="predicted"/>
<dbReference type="EMBL" id="DTAU01000017">
    <property type="protein sequence ID" value="HFQ78238.1"/>
    <property type="molecule type" value="Genomic_DNA"/>
</dbReference>
<gene>
    <name evidence="4" type="ORF">ENT99_00860</name>
    <name evidence="5" type="ORF">ENU64_03970</name>
</gene>
<keyword evidence="1" id="KW-0547">Nucleotide-binding</keyword>
<dbReference type="Pfam" id="PF06745">
    <property type="entry name" value="ATPase"/>
    <property type="match status" value="1"/>
</dbReference>
<dbReference type="EMBL" id="DTDH01000120">
    <property type="protein sequence ID" value="HGT98566.1"/>
    <property type="molecule type" value="Genomic_DNA"/>
</dbReference>
<organism evidence="5">
    <name type="scientific">Ignisphaera aggregans</name>
    <dbReference type="NCBI Taxonomy" id="334771"/>
    <lineage>
        <taxon>Archaea</taxon>
        <taxon>Thermoproteota</taxon>
        <taxon>Thermoprotei</taxon>
        <taxon>Desulfurococcales</taxon>
        <taxon>Desulfurococcaceae</taxon>
        <taxon>Ignisphaera</taxon>
    </lineage>
</organism>
<dbReference type="InterPro" id="IPR010624">
    <property type="entry name" value="KaiC_dom"/>
</dbReference>
<accession>A0A7J3MYL9</accession>
<dbReference type="PRINTS" id="PR01874">
    <property type="entry name" value="DNAREPAIRADA"/>
</dbReference>
<evidence type="ECO:0000313" key="4">
    <source>
        <dbReference type="EMBL" id="HFQ78238.1"/>
    </source>
</evidence>
<dbReference type="PANTHER" id="PTHR43637:SF1">
    <property type="entry name" value="UPF0273 PROTEIN TM_0370"/>
    <property type="match status" value="1"/>
</dbReference>
<dbReference type="SMART" id="SM00382">
    <property type="entry name" value="AAA"/>
    <property type="match status" value="1"/>
</dbReference>
<protein>
    <submittedName>
        <fullName evidence="5">AAA family ATPase</fullName>
    </submittedName>
</protein>
<feature type="domain" description="KaiC" evidence="3">
    <location>
        <begin position="19"/>
        <end position="251"/>
    </location>
</feature>
<dbReference type="AlphaFoldDB" id="A0A7J3MYL9"/>
<dbReference type="InterPro" id="IPR003593">
    <property type="entry name" value="AAA+_ATPase"/>
</dbReference>
<keyword evidence="2" id="KW-0067">ATP-binding</keyword>
<evidence type="ECO:0000256" key="2">
    <source>
        <dbReference type="ARBA" id="ARBA00022840"/>
    </source>
</evidence>
<sequence>MFILDHNCGYTVAILSKDTKYVFGVNELDELLGSSLSPRSMVVVAGHPGSGKTTLASTICYSNALRGHRCLYISFQEDREKLFNNMKKLGIDLEKQEKQNMLLFLRIPTARDIDGVVKTVSEVIDSYSPKVIVVDSINALFTYVSDPDKRAWLQNYFYQLTLVINGIIIVVAEMPIDVERIDIGSIEFVADVVLMLKSRIERKIVSRYIEIRKARGSPIHISEIPFRIVEGKGLEVFIPPVPIKINRIGRFYNLKIPLFRDVLGGIPADGVILIVYPPDSRMYISTLFIAEPVLENNLKILVISFTEPPHVVEYFIESMASRFGIDIDDVKNLVSRHVVAIESINPYSMSSDEIIIHIVSSIDRYRPDIVVVHGLEILYPLIHGDIAKGFNDISNLVQALRSRGVLLIGLMSYIEEVYKILSSLCDIVIRFFYEIVNKSIENYVYVWKQNDFPRLYKVDFDTLLETLSEALKHIVAPYKINIR</sequence>
<evidence type="ECO:0000256" key="1">
    <source>
        <dbReference type="ARBA" id="ARBA00022741"/>
    </source>
</evidence>
<name>A0A7J3MYL9_9CREN</name>
<reference evidence="5" key="1">
    <citation type="journal article" date="2020" name="mSystems">
        <title>Genome- and Community-Level Interaction Insights into Carbon Utilization and Element Cycling Functions of Hydrothermarchaeota in Hydrothermal Sediment.</title>
        <authorList>
            <person name="Zhou Z."/>
            <person name="Liu Y."/>
            <person name="Xu W."/>
            <person name="Pan J."/>
            <person name="Luo Z.H."/>
            <person name="Li M."/>
        </authorList>
    </citation>
    <scope>NUCLEOTIDE SEQUENCE [LARGE SCALE GENOMIC DNA]</scope>
    <source>
        <strain evidence="4">SpSt-629</strain>
        <strain evidence="5">SpSt-688</strain>
    </source>
</reference>
<comment type="caution">
    <text evidence="5">The sequence shown here is derived from an EMBL/GenBank/DDBJ whole genome shotgun (WGS) entry which is preliminary data.</text>
</comment>
<dbReference type="Gene3D" id="3.40.50.300">
    <property type="entry name" value="P-loop containing nucleotide triphosphate hydrolases"/>
    <property type="match status" value="2"/>
</dbReference>
<dbReference type="PROSITE" id="PS51146">
    <property type="entry name" value="KAIC"/>
    <property type="match status" value="1"/>
</dbReference>
<dbReference type="InterPro" id="IPR014774">
    <property type="entry name" value="KaiC-like_dom"/>
</dbReference>
<dbReference type="GO" id="GO:0005524">
    <property type="term" value="F:ATP binding"/>
    <property type="evidence" value="ECO:0007669"/>
    <property type="project" value="UniProtKB-KW"/>
</dbReference>
<dbReference type="SUPFAM" id="SSF52540">
    <property type="entry name" value="P-loop containing nucleoside triphosphate hydrolases"/>
    <property type="match status" value="2"/>
</dbReference>
<dbReference type="PANTHER" id="PTHR43637">
    <property type="entry name" value="UPF0273 PROTEIN TM_0370"/>
    <property type="match status" value="1"/>
</dbReference>